<dbReference type="EMBL" id="KZ613491">
    <property type="protein sequence ID" value="PMD18922.1"/>
    <property type="molecule type" value="Genomic_DNA"/>
</dbReference>
<keyword evidence="3" id="KW-1185">Reference proteome</keyword>
<organism evidence="2 3">
    <name type="scientific">Hyaloscypha hepaticicola</name>
    <dbReference type="NCBI Taxonomy" id="2082293"/>
    <lineage>
        <taxon>Eukaryota</taxon>
        <taxon>Fungi</taxon>
        <taxon>Dikarya</taxon>
        <taxon>Ascomycota</taxon>
        <taxon>Pezizomycotina</taxon>
        <taxon>Leotiomycetes</taxon>
        <taxon>Helotiales</taxon>
        <taxon>Hyaloscyphaceae</taxon>
        <taxon>Hyaloscypha</taxon>
    </lineage>
</organism>
<reference evidence="2 3" key="1">
    <citation type="submission" date="2016-05" db="EMBL/GenBank/DDBJ databases">
        <title>A degradative enzymes factory behind the ericoid mycorrhizal symbiosis.</title>
        <authorList>
            <consortium name="DOE Joint Genome Institute"/>
            <person name="Martino E."/>
            <person name="Morin E."/>
            <person name="Grelet G."/>
            <person name="Kuo A."/>
            <person name="Kohler A."/>
            <person name="Daghino S."/>
            <person name="Barry K."/>
            <person name="Choi C."/>
            <person name="Cichocki N."/>
            <person name="Clum A."/>
            <person name="Copeland A."/>
            <person name="Hainaut M."/>
            <person name="Haridas S."/>
            <person name="Labutti K."/>
            <person name="Lindquist E."/>
            <person name="Lipzen A."/>
            <person name="Khouja H.-R."/>
            <person name="Murat C."/>
            <person name="Ohm R."/>
            <person name="Olson A."/>
            <person name="Spatafora J."/>
            <person name="Veneault-Fourrey C."/>
            <person name="Henrissat B."/>
            <person name="Grigoriev I."/>
            <person name="Martin F."/>
            <person name="Perotto S."/>
        </authorList>
    </citation>
    <scope>NUCLEOTIDE SEQUENCE [LARGE SCALE GENOMIC DNA]</scope>
    <source>
        <strain evidence="2 3">UAMH 7357</strain>
    </source>
</reference>
<evidence type="ECO:0000256" key="1">
    <source>
        <dbReference type="SAM" id="MobiDB-lite"/>
    </source>
</evidence>
<sequence>MPPTAVALPPALPSELLTYIITHQIYPTTVIICQPRSTFLFSLLTSVPQTLQAQPLPPPEDSFTHPQAEPTSEPSPLHSLLVPTLHQVATSRHINLVFIPTLSHFRAYLAIFSSSEAVGKGPPEQKFDRPGKKMPLLVVYGLLELHRDTIEWSAQGLGNSAAGLVEAGWRTGLKVVILEERGMDDGLSDIGEEQRRNNRPNVWKEGVPMLNGSVRRAGLESEDGGWNGRTVEVGRILARWFKFEKGGWGDEENG</sequence>
<proteinExistence type="predicted"/>
<name>A0A2J6PY09_9HELO</name>
<dbReference type="AlphaFoldDB" id="A0A2J6PY09"/>
<evidence type="ECO:0000313" key="3">
    <source>
        <dbReference type="Proteomes" id="UP000235672"/>
    </source>
</evidence>
<accession>A0A2J6PY09</accession>
<feature type="region of interest" description="Disordered" evidence="1">
    <location>
        <begin position="54"/>
        <end position="76"/>
    </location>
</feature>
<protein>
    <submittedName>
        <fullName evidence="2">Uncharacterized protein</fullName>
    </submittedName>
</protein>
<gene>
    <name evidence="2" type="ORF">NA56DRAFT_647404</name>
</gene>
<dbReference type="OrthoDB" id="5391496at2759"/>
<dbReference type="Proteomes" id="UP000235672">
    <property type="component" value="Unassembled WGS sequence"/>
</dbReference>
<evidence type="ECO:0000313" key="2">
    <source>
        <dbReference type="EMBL" id="PMD18922.1"/>
    </source>
</evidence>